<name>A0ABD0Q319_CIRMR</name>
<dbReference type="Proteomes" id="UP001529510">
    <property type="component" value="Unassembled WGS sequence"/>
</dbReference>
<feature type="transmembrane region" description="Helical" evidence="1">
    <location>
        <begin position="15"/>
        <end position="35"/>
    </location>
</feature>
<organism evidence="2 3">
    <name type="scientific">Cirrhinus mrigala</name>
    <name type="common">Mrigala</name>
    <dbReference type="NCBI Taxonomy" id="683832"/>
    <lineage>
        <taxon>Eukaryota</taxon>
        <taxon>Metazoa</taxon>
        <taxon>Chordata</taxon>
        <taxon>Craniata</taxon>
        <taxon>Vertebrata</taxon>
        <taxon>Euteleostomi</taxon>
        <taxon>Actinopterygii</taxon>
        <taxon>Neopterygii</taxon>
        <taxon>Teleostei</taxon>
        <taxon>Ostariophysi</taxon>
        <taxon>Cypriniformes</taxon>
        <taxon>Cyprinidae</taxon>
        <taxon>Labeoninae</taxon>
        <taxon>Labeonini</taxon>
        <taxon>Cirrhinus</taxon>
    </lineage>
</organism>
<feature type="non-terminal residue" evidence="2">
    <location>
        <position position="51"/>
    </location>
</feature>
<keyword evidence="1" id="KW-1133">Transmembrane helix</keyword>
<evidence type="ECO:0000313" key="2">
    <source>
        <dbReference type="EMBL" id="KAL0180629.1"/>
    </source>
</evidence>
<protein>
    <submittedName>
        <fullName evidence="2">Uncharacterized protein</fullName>
    </submittedName>
</protein>
<evidence type="ECO:0000313" key="3">
    <source>
        <dbReference type="Proteomes" id="UP001529510"/>
    </source>
</evidence>
<keyword evidence="3" id="KW-1185">Reference proteome</keyword>
<proteinExistence type="predicted"/>
<keyword evidence="1" id="KW-0812">Transmembrane</keyword>
<keyword evidence="1" id="KW-0472">Membrane</keyword>
<sequence>ENLSLGGVSWWLRCFIINCILFILLFFLTTPAIIISTMDKFNVTKPVEYLN</sequence>
<dbReference type="EMBL" id="JAMKFB020000011">
    <property type="protein sequence ID" value="KAL0180629.1"/>
    <property type="molecule type" value="Genomic_DNA"/>
</dbReference>
<feature type="non-terminal residue" evidence="2">
    <location>
        <position position="1"/>
    </location>
</feature>
<evidence type="ECO:0000256" key="1">
    <source>
        <dbReference type="SAM" id="Phobius"/>
    </source>
</evidence>
<reference evidence="2 3" key="1">
    <citation type="submission" date="2024-05" db="EMBL/GenBank/DDBJ databases">
        <title>Genome sequencing and assembly of Indian major carp, Cirrhinus mrigala (Hamilton, 1822).</title>
        <authorList>
            <person name="Mohindra V."/>
            <person name="Chowdhury L.M."/>
            <person name="Lal K."/>
            <person name="Jena J.K."/>
        </authorList>
    </citation>
    <scope>NUCLEOTIDE SEQUENCE [LARGE SCALE GENOMIC DNA]</scope>
    <source>
        <strain evidence="2">CM1030</strain>
        <tissue evidence="2">Blood</tissue>
    </source>
</reference>
<dbReference type="AlphaFoldDB" id="A0ABD0Q319"/>
<accession>A0ABD0Q319</accession>
<comment type="caution">
    <text evidence="2">The sequence shown here is derived from an EMBL/GenBank/DDBJ whole genome shotgun (WGS) entry which is preliminary data.</text>
</comment>
<gene>
    <name evidence="2" type="ORF">M9458_023035</name>
</gene>